<protein>
    <recommendedName>
        <fullName evidence="7">Ribosomal RNA small subunit methyltransferase H</fullName>
        <ecNumber evidence="7">2.1.1.199</ecNumber>
    </recommendedName>
    <alternativeName>
        <fullName evidence="7">16S rRNA m(4)C1402 methyltransferase</fullName>
    </alternativeName>
    <alternativeName>
        <fullName evidence="7">rRNA (cytosine-N(4)-)-methyltransferase RsmH</fullName>
    </alternativeName>
</protein>
<dbReference type="RefSeq" id="WP_018020862.1">
    <property type="nucleotide sequence ID" value="NZ_AQUX01000001.1"/>
</dbReference>
<evidence type="ECO:0000256" key="2">
    <source>
        <dbReference type="ARBA" id="ARBA00022490"/>
    </source>
</evidence>
<feature type="binding site" evidence="7">
    <location>
        <position position="127"/>
    </location>
    <ligand>
        <name>S-adenosyl-L-methionine</name>
        <dbReference type="ChEBI" id="CHEBI:59789"/>
    </ligand>
</feature>
<keyword evidence="2 7" id="KW-0963">Cytoplasm</keyword>
<gene>
    <name evidence="7" type="primary">rsmH</name>
    <name evidence="8" type="ORF">CDOO_09465</name>
</gene>
<dbReference type="Pfam" id="PF01795">
    <property type="entry name" value="Methyltransf_5"/>
    <property type="match status" value="1"/>
</dbReference>
<accession>A0A097IH23</accession>
<keyword evidence="6 7" id="KW-0949">S-adenosyl-L-methionine</keyword>
<feature type="binding site" evidence="7">
    <location>
        <position position="98"/>
    </location>
    <ligand>
        <name>S-adenosyl-L-methionine</name>
        <dbReference type="ChEBI" id="CHEBI:59789"/>
    </ligand>
</feature>
<keyword evidence="5 7" id="KW-0808">Transferase</keyword>
<dbReference type="GO" id="GO:0070475">
    <property type="term" value="P:rRNA base methylation"/>
    <property type="evidence" value="ECO:0007669"/>
    <property type="project" value="UniProtKB-UniRule"/>
</dbReference>
<dbReference type="KEGG" id="cdo:CDOO_09465"/>
<evidence type="ECO:0000256" key="7">
    <source>
        <dbReference type="HAMAP-Rule" id="MF_01007"/>
    </source>
</evidence>
<dbReference type="PIRSF" id="PIRSF004486">
    <property type="entry name" value="MraW"/>
    <property type="match status" value="1"/>
</dbReference>
<comment type="subcellular location">
    <subcellularLocation>
        <location evidence="7">Cytoplasm</location>
    </subcellularLocation>
</comment>
<dbReference type="HOGENOM" id="CLU_038422_0_0_11"/>
<keyword evidence="3 7" id="KW-0698">rRNA processing</keyword>
<organism evidence="8 9">
    <name type="scientific">Corynebacterium doosanense CAU 212 = DSM 45436</name>
    <dbReference type="NCBI Taxonomy" id="558173"/>
    <lineage>
        <taxon>Bacteria</taxon>
        <taxon>Bacillati</taxon>
        <taxon>Actinomycetota</taxon>
        <taxon>Actinomycetes</taxon>
        <taxon>Mycobacteriales</taxon>
        <taxon>Corynebacteriaceae</taxon>
        <taxon>Corynebacterium</taxon>
    </lineage>
</organism>
<feature type="binding site" evidence="7">
    <location>
        <position position="71"/>
    </location>
    <ligand>
        <name>S-adenosyl-L-methionine</name>
        <dbReference type="ChEBI" id="CHEBI:59789"/>
    </ligand>
</feature>
<dbReference type="GO" id="GO:0071424">
    <property type="term" value="F:rRNA (cytosine-N4-)-methyltransferase activity"/>
    <property type="evidence" value="ECO:0007669"/>
    <property type="project" value="UniProtKB-UniRule"/>
</dbReference>
<dbReference type="GO" id="GO:0005737">
    <property type="term" value="C:cytoplasm"/>
    <property type="evidence" value="ECO:0007669"/>
    <property type="project" value="UniProtKB-SubCell"/>
</dbReference>
<dbReference type="NCBIfam" id="TIGR00006">
    <property type="entry name" value="16S rRNA (cytosine(1402)-N(4))-methyltransferase RsmH"/>
    <property type="match status" value="1"/>
</dbReference>
<sequence>MTPEQQDRLSEDLAVNHGHVPVLRDRMAALLAPAVESAGATAVIVDGTLGAGGHTEHFLSTFPDARVIGIDRDTASLAAATERLARFGDRFIGVHATFDDLERAVDTPAGEIFEIAREHGIAGALFDLGVSSMQLDQLDRGFAYRADAPLDMRMDPTMGITAADVLNTYSHGDLARILKTYGDERFAGKIASAVLREREDQPFTTSARLVELLYATIPAATRRTGGHPAKRTFQALRVEVNAELESVEKSIPAITDRLRVGGRAVYMSYQSLEDKIVKSAFTALTTSTTPPGLPMDLPGTSAKFAVVTRGAEKANDREIEDNPRAASVRVRAIERIAERGDN</sequence>
<dbReference type="STRING" id="558173.CDOO_09465"/>
<dbReference type="PANTHER" id="PTHR11265:SF0">
    <property type="entry name" value="12S RRNA N4-METHYLCYTIDINE METHYLTRANSFERASE"/>
    <property type="match status" value="1"/>
</dbReference>
<dbReference type="HAMAP" id="MF_01007">
    <property type="entry name" value="16SrRNA_methyltr_H"/>
    <property type="match status" value="1"/>
</dbReference>
<proteinExistence type="inferred from homology"/>
<evidence type="ECO:0000256" key="1">
    <source>
        <dbReference type="ARBA" id="ARBA00010396"/>
    </source>
</evidence>
<comment type="catalytic activity">
    <reaction evidence="7">
        <text>cytidine(1402) in 16S rRNA + S-adenosyl-L-methionine = N(4)-methylcytidine(1402) in 16S rRNA + S-adenosyl-L-homocysteine + H(+)</text>
        <dbReference type="Rhea" id="RHEA:42928"/>
        <dbReference type="Rhea" id="RHEA-COMP:10286"/>
        <dbReference type="Rhea" id="RHEA-COMP:10287"/>
        <dbReference type="ChEBI" id="CHEBI:15378"/>
        <dbReference type="ChEBI" id="CHEBI:57856"/>
        <dbReference type="ChEBI" id="CHEBI:59789"/>
        <dbReference type="ChEBI" id="CHEBI:74506"/>
        <dbReference type="ChEBI" id="CHEBI:82748"/>
        <dbReference type="EC" id="2.1.1.199"/>
    </reaction>
</comment>
<dbReference type="eggNOG" id="COG0275">
    <property type="taxonomic scope" value="Bacteria"/>
</dbReference>
<dbReference type="InterPro" id="IPR002903">
    <property type="entry name" value="RsmH"/>
</dbReference>
<dbReference type="InterPro" id="IPR023397">
    <property type="entry name" value="SAM-dep_MeTrfase_MraW_recog"/>
</dbReference>
<reference evidence="8 9" key="1">
    <citation type="submission" date="2013-09" db="EMBL/GenBank/DDBJ databases">
        <title>Complete genome sequence of Corynebacterium doosanense CAU 212(T) (=DSM 45436(T)), isolated from activated sludge.</title>
        <authorList>
            <person name="Schaffert L."/>
            <person name="Albersmeier A."/>
            <person name="Kalinowski J."/>
            <person name="Ruckert C."/>
        </authorList>
    </citation>
    <scope>NUCLEOTIDE SEQUENCE [LARGE SCALE GENOMIC DNA]</scope>
    <source>
        <strain evidence="8 9">CAU 212</strain>
    </source>
</reference>
<comment type="similarity">
    <text evidence="1 7">Belongs to the methyltransferase superfamily. RsmH family.</text>
</comment>
<evidence type="ECO:0000256" key="4">
    <source>
        <dbReference type="ARBA" id="ARBA00022603"/>
    </source>
</evidence>
<feature type="binding site" evidence="7">
    <location>
        <position position="134"/>
    </location>
    <ligand>
        <name>S-adenosyl-L-methionine</name>
        <dbReference type="ChEBI" id="CHEBI:59789"/>
    </ligand>
</feature>
<evidence type="ECO:0000313" key="9">
    <source>
        <dbReference type="Proteomes" id="UP000029914"/>
    </source>
</evidence>
<dbReference type="Gene3D" id="1.10.150.170">
    <property type="entry name" value="Putative methyltransferase TM0872, insert domain"/>
    <property type="match status" value="1"/>
</dbReference>
<dbReference type="Gene3D" id="3.40.50.150">
    <property type="entry name" value="Vaccinia Virus protein VP39"/>
    <property type="match status" value="1"/>
</dbReference>
<evidence type="ECO:0000256" key="6">
    <source>
        <dbReference type="ARBA" id="ARBA00022691"/>
    </source>
</evidence>
<dbReference type="EC" id="2.1.1.199" evidence="7"/>
<keyword evidence="4 7" id="KW-0489">Methyltransferase</keyword>
<evidence type="ECO:0000256" key="5">
    <source>
        <dbReference type="ARBA" id="ARBA00022679"/>
    </source>
</evidence>
<dbReference type="OrthoDB" id="9806637at2"/>
<dbReference type="EMBL" id="CP006764">
    <property type="protein sequence ID" value="AIT61468.1"/>
    <property type="molecule type" value="Genomic_DNA"/>
</dbReference>
<comment type="function">
    <text evidence="7">Specifically methylates the N4 position of cytidine in position 1402 (C1402) of 16S rRNA.</text>
</comment>
<dbReference type="FunFam" id="1.10.150.170:FF:000001">
    <property type="entry name" value="Ribosomal RNA small subunit methyltransferase H"/>
    <property type="match status" value="1"/>
</dbReference>
<name>A0A097IH23_9CORY</name>
<dbReference type="SUPFAM" id="SSF81799">
    <property type="entry name" value="Putative methyltransferase TM0872, insert domain"/>
    <property type="match status" value="1"/>
</dbReference>
<evidence type="ECO:0000256" key="3">
    <source>
        <dbReference type="ARBA" id="ARBA00022552"/>
    </source>
</evidence>
<dbReference type="Proteomes" id="UP000029914">
    <property type="component" value="Chromosome"/>
</dbReference>
<dbReference type="AlphaFoldDB" id="A0A097IH23"/>
<feature type="binding site" evidence="7">
    <location>
        <begin position="52"/>
        <end position="54"/>
    </location>
    <ligand>
        <name>S-adenosyl-L-methionine</name>
        <dbReference type="ChEBI" id="CHEBI:59789"/>
    </ligand>
</feature>
<keyword evidence="9" id="KW-1185">Reference proteome</keyword>
<dbReference type="InterPro" id="IPR029063">
    <property type="entry name" value="SAM-dependent_MTases_sf"/>
</dbReference>
<dbReference type="PANTHER" id="PTHR11265">
    <property type="entry name" value="S-ADENOSYL-METHYLTRANSFERASE MRAW"/>
    <property type="match status" value="1"/>
</dbReference>
<evidence type="ECO:0000313" key="8">
    <source>
        <dbReference type="EMBL" id="AIT61468.1"/>
    </source>
</evidence>
<dbReference type="SUPFAM" id="SSF53335">
    <property type="entry name" value="S-adenosyl-L-methionine-dependent methyltransferases"/>
    <property type="match status" value="1"/>
</dbReference>